<dbReference type="GO" id="GO:0008865">
    <property type="term" value="F:fructokinase activity"/>
    <property type="evidence" value="ECO:0007669"/>
    <property type="project" value="TreeGrafter"/>
</dbReference>
<sequence>MIPLEEHKVEEFLKEFKLSHPKLKEIMKLLDKEMSKGLKGDAGTAADVKMYPTFVGPLPQQSDKEEFLVLELNLPRVELALVRLQDHNASVIESENYTPPTGVQLDTLERLSGFIAMCIFKFTKKRKLAGKEWPLALIFPFPCQHEGPDRACLVKLTKEVTCKDVQGQDIHELIRGAINKSKKNSSKIQIVAIVNDNVSTLASVADSNPDCLIGLIVDGGLNACYLENRTRISTKGPQDGKAMIINTELGALGENGCLNFCRTDNDKELDEYSSRPGSQILEKMVSGMYLGEIVRLVLEGLTRKNLMFRSVSRACNLFHRGCFNTECVMGIESDNEEPHQNTKKILDHLAVKDYTDEDVKNVRRVCSIICERAACLTAASLATLINHVNLSPVTVVVDGYLYQRHPRFQVMMLNKTRELVNPELEFHLVRPQLERSIGAARIAAAALRSGNSSTDTPGATQNRGSSHTEPGQPSPIGL</sequence>
<comment type="catalytic activity">
    <reaction evidence="11">
        <text>D-glucose + ATP = D-glucose 6-phosphate + ADP + H(+)</text>
        <dbReference type="Rhea" id="RHEA:17825"/>
        <dbReference type="ChEBI" id="CHEBI:4167"/>
        <dbReference type="ChEBI" id="CHEBI:15378"/>
        <dbReference type="ChEBI" id="CHEBI:30616"/>
        <dbReference type="ChEBI" id="CHEBI:61548"/>
        <dbReference type="ChEBI" id="CHEBI:456216"/>
        <dbReference type="EC" id="2.7.1.1"/>
    </reaction>
    <physiologicalReaction direction="left-to-right" evidence="11">
        <dbReference type="Rhea" id="RHEA:17826"/>
    </physiologicalReaction>
</comment>
<dbReference type="GO" id="GO:0005829">
    <property type="term" value="C:cytosol"/>
    <property type="evidence" value="ECO:0007669"/>
    <property type="project" value="TreeGrafter"/>
</dbReference>
<name>A0AAN9BHR4_9CAEN</name>
<comment type="catalytic activity">
    <reaction evidence="9">
        <text>a D-hexose + ATP = a D-hexose 6-phosphate + ADP + H(+)</text>
        <dbReference type="Rhea" id="RHEA:22740"/>
        <dbReference type="ChEBI" id="CHEBI:4194"/>
        <dbReference type="ChEBI" id="CHEBI:15378"/>
        <dbReference type="ChEBI" id="CHEBI:30616"/>
        <dbReference type="ChEBI" id="CHEBI:229467"/>
        <dbReference type="ChEBI" id="CHEBI:456216"/>
        <dbReference type="EC" id="2.7.1.1"/>
    </reaction>
    <physiologicalReaction direction="left-to-right" evidence="9">
        <dbReference type="Rhea" id="RHEA:22741"/>
    </physiologicalReaction>
</comment>
<dbReference type="GO" id="GO:0001678">
    <property type="term" value="P:intracellular glucose homeostasis"/>
    <property type="evidence" value="ECO:0007669"/>
    <property type="project" value="InterPro"/>
</dbReference>
<dbReference type="SUPFAM" id="SSF53067">
    <property type="entry name" value="Actin-like ATPase domain"/>
    <property type="match status" value="2"/>
</dbReference>
<organism evidence="16 17">
    <name type="scientific">Littorina saxatilis</name>
    <dbReference type="NCBI Taxonomy" id="31220"/>
    <lineage>
        <taxon>Eukaryota</taxon>
        <taxon>Metazoa</taxon>
        <taxon>Spiralia</taxon>
        <taxon>Lophotrochozoa</taxon>
        <taxon>Mollusca</taxon>
        <taxon>Gastropoda</taxon>
        <taxon>Caenogastropoda</taxon>
        <taxon>Littorinimorpha</taxon>
        <taxon>Littorinoidea</taxon>
        <taxon>Littorinidae</taxon>
        <taxon>Littorina</taxon>
    </lineage>
</organism>
<evidence type="ECO:0000256" key="12">
    <source>
        <dbReference type="RuleBase" id="RU362007"/>
    </source>
</evidence>
<evidence type="ECO:0000256" key="8">
    <source>
        <dbReference type="ARBA" id="ARBA00023152"/>
    </source>
</evidence>
<proteinExistence type="inferred from homology"/>
<dbReference type="GO" id="GO:0005524">
    <property type="term" value="F:ATP binding"/>
    <property type="evidence" value="ECO:0007669"/>
    <property type="project" value="UniProtKB-UniRule"/>
</dbReference>
<gene>
    <name evidence="16" type="ORF">V1264_016790</name>
</gene>
<evidence type="ECO:0000256" key="2">
    <source>
        <dbReference type="ARBA" id="ARBA00005028"/>
    </source>
</evidence>
<dbReference type="EMBL" id="JBAMIC010000007">
    <property type="protein sequence ID" value="KAK7105403.1"/>
    <property type="molecule type" value="Genomic_DNA"/>
</dbReference>
<evidence type="ECO:0000256" key="10">
    <source>
        <dbReference type="ARBA" id="ARBA00047905"/>
    </source>
</evidence>
<dbReference type="InterPro" id="IPR043129">
    <property type="entry name" value="ATPase_NBD"/>
</dbReference>
<keyword evidence="8 12" id="KW-0324">Glycolysis</keyword>
<evidence type="ECO:0000256" key="3">
    <source>
        <dbReference type="ARBA" id="ARBA00009225"/>
    </source>
</evidence>
<dbReference type="Proteomes" id="UP001374579">
    <property type="component" value="Unassembled WGS sequence"/>
</dbReference>
<dbReference type="AlphaFoldDB" id="A0AAN9BHR4"/>
<protein>
    <recommendedName>
        <fullName evidence="12">Phosphotransferase</fullName>
        <ecNumber evidence="12">2.7.1.-</ecNumber>
    </recommendedName>
</protein>
<evidence type="ECO:0000313" key="16">
    <source>
        <dbReference type="EMBL" id="KAK7105403.1"/>
    </source>
</evidence>
<evidence type="ECO:0000256" key="4">
    <source>
        <dbReference type="ARBA" id="ARBA00022679"/>
    </source>
</evidence>
<dbReference type="PRINTS" id="PR00475">
    <property type="entry name" value="HEXOKINASE"/>
</dbReference>
<dbReference type="Gene3D" id="3.40.367.20">
    <property type="match status" value="1"/>
</dbReference>
<evidence type="ECO:0000256" key="9">
    <source>
        <dbReference type="ARBA" id="ARBA00044613"/>
    </source>
</evidence>
<dbReference type="GO" id="GO:0006096">
    <property type="term" value="P:glycolytic process"/>
    <property type="evidence" value="ECO:0007669"/>
    <property type="project" value="UniProtKB-KW"/>
</dbReference>
<dbReference type="FunFam" id="3.40.367.20:FF:000020">
    <property type="entry name" value="Hexokinase-1"/>
    <property type="match status" value="1"/>
</dbReference>
<evidence type="ECO:0000256" key="11">
    <source>
        <dbReference type="ARBA" id="ARBA00048160"/>
    </source>
</evidence>
<evidence type="ECO:0000259" key="15">
    <source>
        <dbReference type="Pfam" id="PF03727"/>
    </source>
</evidence>
<dbReference type="PANTHER" id="PTHR19443">
    <property type="entry name" value="HEXOKINASE"/>
    <property type="match status" value="1"/>
</dbReference>
<keyword evidence="6 12" id="KW-0418">Kinase</keyword>
<comment type="caution">
    <text evidence="16">The sequence shown here is derived from an EMBL/GenBank/DDBJ whole genome shotgun (WGS) entry which is preliminary data.</text>
</comment>
<comment type="pathway">
    <text evidence="2">Carbohydrate metabolism; hexose metabolism.</text>
</comment>
<dbReference type="GO" id="GO:0004340">
    <property type="term" value="F:glucokinase activity"/>
    <property type="evidence" value="ECO:0007669"/>
    <property type="project" value="TreeGrafter"/>
</dbReference>
<evidence type="ECO:0000256" key="1">
    <source>
        <dbReference type="ARBA" id="ARBA00004888"/>
    </source>
</evidence>
<comment type="pathway">
    <text evidence="1">Carbohydrate degradation; glycolysis; D-glyceraldehyde 3-phosphate and glycerone phosphate from D-glucose: step 1/4.</text>
</comment>
<reference evidence="16 17" key="1">
    <citation type="submission" date="2024-02" db="EMBL/GenBank/DDBJ databases">
        <title>Chromosome-scale genome assembly of the rough periwinkle Littorina saxatilis.</title>
        <authorList>
            <person name="De Jode A."/>
            <person name="Faria R."/>
            <person name="Formenti G."/>
            <person name="Sims Y."/>
            <person name="Smith T.P."/>
            <person name="Tracey A."/>
            <person name="Wood J.M.D."/>
            <person name="Zagrodzka Z.B."/>
            <person name="Johannesson K."/>
            <person name="Butlin R.K."/>
            <person name="Leder E.H."/>
        </authorList>
    </citation>
    <scope>NUCLEOTIDE SEQUENCE [LARGE SCALE GENOMIC DNA]</scope>
    <source>
        <strain evidence="16">Snail1</strain>
        <tissue evidence="16">Muscle</tissue>
    </source>
</reference>
<feature type="domain" description="Hexokinase N-terminal" evidence="14">
    <location>
        <begin position="8"/>
        <end position="204"/>
    </location>
</feature>
<comment type="similarity">
    <text evidence="3 12">Belongs to the hexokinase family.</text>
</comment>
<evidence type="ECO:0000256" key="5">
    <source>
        <dbReference type="ARBA" id="ARBA00022741"/>
    </source>
</evidence>
<dbReference type="PANTHER" id="PTHR19443:SF16">
    <property type="entry name" value="HEXOKINASE TYPE 1-RELATED"/>
    <property type="match status" value="1"/>
</dbReference>
<dbReference type="InterPro" id="IPR001312">
    <property type="entry name" value="Hexokinase"/>
</dbReference>
<keyword evidence="7 12" id="KW-0067">ATP-binding</keyword>
<feature type="domain" description="Hexokinase C-terminal" evidence="15">
    <location>
        <begin position="213"/>
        <end position="444"/>
    </location>
</feature>
<evidence type="ECO:0000256" key="7">
    <source>
        <dbReference type="ARBA" id="ARBA00022840"/>
    </source>
</evidence>
<evidence type="ECO:0000313" key="17">
    <source>
        <dbReference type="Proteomes" id="UP001374579"/>
    </source>
</evidence>
<accession>A0AAN9BHR4</accession>
<dbReference type="GO" id="GO:0005536">
    <property type="term" value="F:D-glucose binding"/>
    <property type="evidence" value="ECO:0007669"/>
    <property type="project" value="InterPro"/>
</dbReference>
<dbReference type="PROSITE" id="PS51748">
    <property type="entry name" value="HEXOKINASE_2"/>
    <property type="match status" value="1"/>
</dbReference>
<evidence type="ECO:0000256" key="13">
    <source>
        <dbReference type="SAM" id="MobiDB-lite"/>
    </source>
</evidence>
<dbReference type="EC" id="2.7.1.-" evidence="12"/>
<keyword evidence="5 12" id="KW-0547">Nucleotide-binding</keyword>
<dbReference type="GO" id="GO:0005739">
    <property type="term" value="C:mitochondrion"/>
    <property type="evidence" value="ECO:0007669"/>
    <property type="project" value="TreeGrafter"/>
</dbReference>
<evidence type="ECO:0000259" key="14">
    <source>
        <dbReference type="Pfam" id="PF00349"/>
    </source>
</evidence>
<dbReference type="InterPro" id="IPR022673">
    <property type="entry name" value="Hexokinase_C"/>
</dbReference>
<comment type="catalytic activity">
    <reaction evidence="10">
        <text>D-fructose + ATP = D-fructose 6-phosphate + ADP + H(+)</text>
        <dbReference type="Rhea" id="RHEA:16125"/>
        <dbReference type="ChEBI" id="CHEBI:15378"/>
        <dbReference type="ChEBI" id="CHEBI:30616"/>
        <dbReference type="ChEBI" id="CHEBI:37721"/>
        <dbReference type="ChEBI" id="CHEBI:61527"/>
        <dbReference type="ChEBI" id="CHEBI:456216"/>
        <dbReference type="EC" id="2.7.1.1"/>
    </reaction>
    <physiologicalReaction direction="left-to-right" evidence="10">
        <dbReference type="Rhea" id="RHEA:16126"/>
    </physiologicalReaction>
</comment>
<dbReference type="InterPro" id="IPR022672">
    <property type="entry name" value="Hexokinase_N"/>
</dbReference>
<dbReference type="Pfam" id="PF00349">
    <property type="entry name" value="Hexokinase_1"/>
    <property type="match status" value="1"/>
</dbReference>
<dbReference type="Gene3D" id="3.30.420.40">
    <property type="match status" value="1"/>
</dbReference>
<dbReference type="GO" id="GO:0006006">
    <property type="term" value="P:glucose metabolic process"/>
    <property type="evidence" value="ECO:0007669"/>
    <property type="project" value="TreeGrafter"/>
</dbReference>
<dbReference type="Pfam" id="PF03727">
    <property type="entry name" value="Hexokinase_2"/>
    <property type="match status" value="1"/>
</dbReference>
<keyword evidence="4 12" id="KW-0808">Transferase</keyword>
<feature type="compositionally biased region" description="Polar residues" evidence="13">
    <location>
        <begin position="451"/>
        <end position="471"/>
    </location>
</feature>
<keyword evidence="17" id="KW-1185">Reference proteome</keyword>
<feature type="region of interest" description="Disordered" evidence="13">
    <location>
        <begin position="448"/>
        <end position="478"/>
    </location>
</feature>
<evidence type="ECO:0000256" key="6">
    <source>
        <dbReference type="ARBA" id="ARBA00022777"/>
    </source>
</evidence>